<evidence type="ECO:0000313" key="13">
    <source>
        <dbReference type="Proteomes" id="UP000694568"/>
    </source>
</evidence>
<evidence type="ECO:0000259" key="9">
    <source>
        <dbReference type="Pfam" id="PF24597"/>
    </source>
</evidence>
<organism evidence="12 13">
    <name type="scientific">Sander lucioperca</name>
    <name type="common">Pike-perch</name>
    <name type="synonym">Perca lucioperca</name>
    <dbReference type="NCBI Taxonomy" id="283035"/>
    <lineage>
        <taxon>Eukaryota</taxon>
        <taxon>Metazoa</taxon>
        <taxon>Chordata</taxon>
        <taxon>Craniata</taxon>
        <taxon>Vertebrata</taxon>
        <taxon>Euteleostomi</taxon>
        <taxon>Actinopterygii</taxon>
        <taxon>Neopterygii</taxon>
        <taxon>Teleostei</taxon>
        <taxon>Neoteleostei</taxon>
        <taxon>Acanthomorphata</taxon>
        <taxon>Eupercaria</taxon>
        <taxon>Perciformes</taxon>
        <taxon>Percoidei</taxon>
        <taxon>Percidae</taxon>
        <taxon>Luciopercinae</taxon>
        <taxon>Sander</taxon>
    </lineage>
</organism>
<keyword evidence="2" id="KW-0813">Transport</keyword>
<comment type="similarity">
    <text evidence="6">Belongs to the DOP1 family.</text>
</comment>
<dbReference type="GeneTree" id="ENSGT00390000016421"/>
<dbReference type="GO" id="GO:0005829">
    <property type="term" value="C:cytosol"/>
    <property type="evidence" value="ECO:0007669"/>
    <property type="project" value="GOC"/>
</dbReference>
<evidence type="ECO:0000313" key="12">
    <source>
        <dbReference type="Ensembl" id="ENSSLUP00000051529.1"/>
    </source>
</evidence>
<feature type="compositionally biased region" description="Low complexity" evidence="7">
    <location>
        <begin position="1039"/>
        <end position="1048"/>
    </location>
</feature>
<evidence type="ECO:0000256" key="2">
    <source>
        <dbReference type="ARBA" id="ARBA00022448"/>
    </source>
</evidence>
<evidence type="ECO:0000259" key="10">
    <source>
        <dbReference type="Pfam" id="PF24598"/>
    </source>
</evidence>
<feature type="compositionally biased region" description="Basic and acidic residues" evidence="7">
    <location>
        <begin position="540"/>
        <end position="553"/>
    </location>
</feature>
<keyword evidence="4" id="KW-0333">Golgi apparatus</keyword>
<keyword evidence="13" id="KW-1185">Reference proteome</keyword>
<feature type="compositionally biased region" description="Polar residues" evidence="7">
    <location>
        <begin position="560"/>
        <end position="569"/>
    </location>
</feature>
<feature type="domain" description="DOP1-like C-terminal" evidence="10">
    <location>
        <begin position="1806"/>
        <end position="2306"/>
    </location>
</feature>
<keyword evidence="3" id="KW-0653">Protein transport</keyword>
<dbReference type="GO" id="GO:0006895">
    <property type="term" value="P:Golgi to endosome transport"/>
    <property type="evidence" value="ECO:0007669"/>
    <property type="project" value="InterPro"/>
</dbReference>
<dbReference type="PANTHER" id="PTHR14042">
    <property type="entry name" value="DOPEY-RELATED"/>
    <property type="match status" value="1"/>
</dbReference>
<dbReference type="Proteomes" id="UP000694568">
    <property type="component" value="Unplaced"/>
</dbReference>
<feature type="region of interest" description="Disordered" evidence="7">
    <location>
        <begin position="1128"/>
        <end position="1209"/>
    </location>
</feature>
<dbReference type="InterPro" id="IPR007249">
    <property type="entry name" value="DOP1_N"/>
</dbReference>
<evidence type="ECO:0000256" key="7">
    <source>
        <dbReference type="SAM" id="MobiDB-lite"/>
    </source>
</evidence>
<gene>
    <name evidence="12" type="primary">dop1a</name>
</gene>
<evidence type="ECO:0000256" key="1">
    <source>
        <dbReference type="ARBA" id="ARBA00004395"/>
    </source>
</evidence>
<dbReference type="GO" id="GO:0000139">
    <property type="term" value="C:Golgi membrane"/>
    <property type="evidence" value="ECO:0007669"/>
    <property type="project" value="UniProtKB-SubCell"/>
</dbReference>
<feature type="region of interest" description="Disordered" evidence="7">
    <location>
        <begin position="1032"/>
        <end position="1107"/>
    </location>
</feature>
<name>A0A8D0AE91_SANLU</name>
<dbReference type="InterPro" id="IPR056459">
    <property type="entry name" value="TPR_DOP1"/>
</dbReference>
<feature type="domain" description="DOP1 N-terminal" evidence="8">
    <location>
        <begin position="11"/>
        <end position="296"/>
    </location>
</feature>
<dbReference type="GO" id="GO:0015031">
    <property type="term" value="P:protein transport"/>
    <property type="evidence" value="ECO:0007669"/>
    <property type="project" value="UniProtKB-KW"/>
</dbReference>
<evidence type="ECO:0000256" key="4">
    <source>
        <dbReference type="ARBA" id="ARBA00023034"/>
    </source>
</evidence>
<dbReference type="GO" id="GO:0005802">
    <property type="term" value="C:trans-Golgi network"/>
    <property type="evidence" value="ECO:0007669"/>
    <property type="project" value="TreeGrafter"/>
</dbReference>
<feature type="region of interest" description="Disordered" evidence="7">
    <location>
        <begin position="955"/>
        <end position="974"/>
    </location>
</feature>
<accession>A0A8D0AE91</accession>
<comment type="subcellular location">
    <subcellularLocation>
        <location evidence="1">Golgi apparatus membrane</location>
        <topology evidence="1">Peripheral membrane protein</topology>
    </subcellularLocation>
</comment>
<dbReference type="Pfam" id="PF04118">
    <property type="entry name" value="Dopey_N"/>
    <property type="match status" value="1"/>
</dbReference>
<feature type="domain" description="DOP1-like TPR" evidence="11">
    <location>
        <begin position="1267"/>
        <end position="1639"/>
    </location>
</feature>
<evidence type="ECO:0000256" key="3">
    <source>
        <dbReference type="ARBA" id="ARBA00022927"/>
    </source>
</evidence>
<feature type="region of interest" description="Disordered" evidence="7">
    <location>
        <begin position="1243"/>
        <end position="1262"/>
    </location>
</feature>
<evidence type="ECO:0000259" key="8">
    <source>
        <dbReference type="Pfam" id="PF04118"/>
    </source>
</evidence>
<dbReference type="Pfam" id="PF24601">
    <property type="entry name" value="TPR_DOP1"/>
    <property type="match status" value="1"/>
</dbReference>
<keyword evidence="5" id="KW-0472">Membrane</keyword>
<dbReference type="InterPro" id="IPR040314">
    <property type="entry name" value="DOP1"/>
</dbReference>
<evidence type="ECO:0000259" key="11">
    <source>
        <dbReference type="Pfam" id="PF24601"/>
    </source>
</evidence>
<protein>
    <submittedName>
        <fullName evidence="12">DOP1 leucine zipper like protein A</fullName>
    </submittedName>
</protein>
<dbReference type="Pfam" id="PF24597">
    <property type="entry name" value="TPR_DOP1_M"/>
    <property type="match status" value="1"/>
</dbReference>
<reference evidence="12" key="2">
    <citation type="submission" date="2025-09" db="UniProtKB">
        <authorList>
            <consortium name="Ensembl"/>
        </authorList>
    </citation>
    <scope>IDENTIFICATION</scope>
</reference>
<reference evidence="12" key="1">
    <citation type="submission" date="2025-08" db="UniProtKB">
        <authorList>
            <consortium name="Ensembl"/>
        </authorList>
    </citation>
    <scope>IDENTIFICATION</scope>
</reference>
<feature type="compositionally biased region" description="Low complexity" evidence="7">
    <location>
        <begin position="529"/>
        <end position="539"/>
    </location>
</feature>
<dbReference type="InterPro" id="IPR056457">
    <property type="entry name" value="DOP1_C"/>
</dbReference>
<dbReference type="InterPro" id="IPR056458">
    <property type="entry name" value="TPR_DOP1_M"/>
</dbReference>
<dbReference type="Ensembl" id="ENSSLUT00000053044.1">
    <property type="protein sequence ID" value="ENSSLUP00000051529.1"/>
    <property type="gene ID" value="ENSSLUG00000022338.1"/>
</dbReference>
<evidence type="ECO:0000256" key="6">
    <source>
        <dbReference type="ARBA" id="ARBA00046326"/>
    </source>
</evidence>
<sequence>MNTEEVELLSDSKYRNYVAAVDKALKNFEYSSEWADLISALGKLNKVLQNNAKYQVVPKKLTIGKRLAQCLHPALPSGVHRKALETYEIIFKIIGPKRLAKDLFLYSSGLFPLLSNAAMSVKPVLLGLYETYYLPLGKTLKPGLQGLLTGVLPGLEEGSEYYDRTNTLLEKVAAAVEQSAFYSALWGSILTSPAVRLPGVTFVLLHLNRKLSMEDQLYVMGSDIELMVEAVSTSVQDSSVLVQRSTLDLILFCFPFHMSQATRPDMIRILSAALHVVLRRDMSLNRRLYAWLLGPRSTRQSNPEEHASHYFNTFSKDMLVQAMVGILQGKARGGEEESILMHDLKPFRILISLLDKPELGPAILEDVLIEVFRTLHTQCRTELDLQNQSPFSKDHTHLSSKLRENKKTAELIKTANLLFNSFEPYYMWDYIARWFEECCRFHPGLSLVEFCQLVDFLLDIVSLETYIEIQTEHLPQLLLRMVAALTCHLQALGLGELTHCLRLCSKILSKVQPPLVSPLALPPGPQAQGRSNSNGNRSNPARDKEDKWVRETVFEDGENPPSSRSSESGFTDFVQYQGDGPDDSEQTPHPLPAVKTGRRSSGPSQTKPLDKPVMQCCLEHFQQFLSRLITLYIIPGQVDKAEGERGEVMHSGPVSEGSQHTDYMESCSGSGLVKKECVAAFTAACQLFLECSSFPVYIAEGNLKSSPTQEDEQVRLPAWLQTLMDACCLASDFSLQGVAISLLMDLVGLTQSVAMVTAESVASGDAAEPAQPMSPSQGRVAVVIRPPLTQGILKYIADKTNFFKSVALILWDQLSEGTPQHHQRSVELFYQLHNLVPSSSICEDVISQQLMHRDKRIRLEAHVKFSVLWHLTRDLNITKSSPFNRTFDRSLFIMLDSLSYWDPCTSAVGRAWLSQVLQRHDIARVLEPLLLLLLHPKTHRVSIQRVQAQRHWAQVFPEPPEQGPSEPIYTRDSGFSDSKQWPLILRPFVSKFLVMGDMEPFCLTVNPLSDSLSLLSLSSENLQLAGEYAPVDQQGDLQSSESSGSHSSTVENGSFEEPEVVSSPVNGSDRQPVSSYDTDTDSTYSDNSTSPRFDSGPPPGSNHQTVPEMLAGGTLDFLSVTRADISAEGDHREGITRHSSSPSIVTLPDSSVPATPDHNLQVDDPQARKRSHSSTQLSLKGKIMERLADKSPGAKPKIKRSKRKEEERQRKIAIQAEKLRPTSIFFGDSLDLENWYSCGEGEVSEIESDTGSPRRRSSSSPPRFNIHPLYQHVLLYLQLYDSSRTLHALSAIAAMLRAAPSGFVSAISTTSINNTYTPQLSLLQNLLARHRVSVMGKDFYCPIPQDSHSHSFRSAMYLEIIISLCLYFLRSYYSAHLAAGPQDLAGNRAMQLTSVEVLTLLFSELAKATGGSAKGFASFISDVLSKCKVQKVVLHCLLSSIFSAQKWHEQRAAGVNVATVEEGLSEDSVINLSEDQIDSCSAVQSQLLRLLQSLVVLEHRVLVPAEEGGEGGPVGVEHVNPQQPMTSLQYLHGQPITAQGMFLCAVIRALHQHHACKMHPQWIGLITATLPYMGRVLRRVVASVTLQLCRNLDNLLQQYRYETGITDTRPQWMALCIPPDLILTVLEGVTAIIHYCLLDPTSQYHQLQVSVDQKHLAEARSGILSILHTIMSSVTLLWSVLHQADNSDKPAAASAASTSNINLGSTKNLRQQILELLGPISMNHGAHFMAAIAYVWNERKQVKTPVRNKVIPLASEEQLLLVELVRSVSAMRTETVMQTVKEVLKQPPAMAKDKKHLSLEVCMLQFFYAYVQRIPVSSLVDSWPSLLALLKDSVPLGLPAPGQFLILGVLNEFILKNPNLESKKDQRELQDVTHKVVEAIGTIAGSSLEQTTWLRRNLEVKASPQIVVDGANLEADVEDLMLTVMEASSFTPSVYSVHALTLLAEVLAHLLDMVFYSDEKERVIPLLVNIMHYVVPYLRNHSAHNAPSYRACIQLLSSLSGYQYTRRAWKKEAFDLFMDHTFFQMDCSCVSHWRAIIDHLMTHDKTTFRDLMTRVAVAQSSSLSLFTNRDAELEQRAMLLKRLAFTIYSSEVDQYQKYLPDIQERLVESLRLPQVPILHAQVFLFFRVLLLRMSPQHLTSLWPTMITELVQVFLLMEQELTADEDISRTSGPSVAGLETTYSGGNGFSTSYNSQRWLNLYLSACKLLDLALALPPESLPQFQMYRWAFIPEASDDSGLEVRRQGTHQREFKPYVVRLAKLLRKRAKKNPEEDCSIRTLSWEPGHLMLTLYVIRSMEQLLPFFNLLSQVFNSKASSRTSPAYNHNPAGACFPGHKEGHKLESQKVFWSRARQNIEEMVEKDFLEGLIKT</sequence>
<dbReference type="GO" id="GO:0005768">
    <property type="term" value="C:endosome"/>
    <property type="evidence" value="ECO:0007669"/>
    <property type="project" value="TreeGrafter"/>
</dbReference>
<dbReference type="Pfam" id="PF24598">
    <property type="entry name" value="DOP1_C"/>
    <property type="match status" value="1"/>
</dbReference>
<feature type="compositionally biased region" description="Low complexity" evidence="7">
    <location>
        <begin position="1074"/>
        <end position="1090"/>
    </location>
</feature>
<proteinExistence type="inferred from homology"/>
<dbReference type="PANTHER" id="PTHR14042:SF22">
    <property type="entry name" value="PROTEIN DOPEY-1"/>
    <property type="match status" value="1"/>
</dbReference>
<feature type="compositionally biased region" description="Polar residues" evidence="7">
    <location>
        <begin position="1063"/>
        <end position="1073"/>
    </location>
</feature>
<feature type="domain" description="DOP1-like middle TPR" evidence="9">
    <location>
        <begin position="310"/>
        <end position="511"/>
    </location>
</feature>
<feature type="region of interest" description="Disordered" evidence="7">
    <location>
        <begin position="518"/>
        <end position="609"/>
    </location>
</feature>
<evidence type="ECO:0000256" key="5">
    <source>
        <dbReference type="ARBA" id="ARBA00023136"/>
    </source>
</evidence>
<feature type="compositionally biased region" description="Polar residues" evidence="7">
    <location>
        <begin position="1137"/>
        <end position="1153"/>
    </location>
</feature>